<feature type="domain" description="RING-type" evidence="7">
    <location>
        <begin position="208"/>
        <end position="250"/>
    </location>
</feature>
<protein>
    <recommendedName>
        <fullName evidence="7">RING-type domain-containing protein</fullName>
    </recommendedName>
</protein>
<dbReference type="SUPFAM" id="SSF57850">
    <property type="entry name" value="RING/U-box"/>
    <property type="match status" value="1"/>
</dbReference>
<organism evidence="8 9">
    <name type="scientific">Talaromyces stipitatus (strain ATCC 10500 / CBS 375.48 / QM 6759 / NRRL 1006)</name>
    <name type="common">Penicillium stipitatum</name>
    <dbReference type="NCBI Taxonomy" id="441959"/>
    <lineage>
        <taxon>Eukaryota</taxon>
        <taxon>Fungi</taxon>
        <taxon>Dikarya</taxon>
        <taxon>Ascomycota</taxon>
        <taxon>Pezizomycotina</taxon>
        <taxon>Eurotiomycetes</taxon>
        <taxon>Eurotiomycetidae</taxon>
        <taxon>Eurotiales</taxon>
        <taxon>Trichocomaceae</taxon>
        <taxon>Talaromyces</taxon>
        <taxon>Talaromyces sect. Talaromyces</taxon>
    </lineage>
</organism>
<dbReference type="OrthoDB" id="2398441at2759"/>
<feature type="coiled-coil region" evidence="5">
    <location>
        <begin position="141"/>
        <end position="182"/>
    </location>
</feature>
<evidence type="ECO:0000259" key="7">
    <source>
        <dbReference type="PROSITE" id="PS50089"/>
    </source>
</evidence>
<evidence type="ECO:0000256" key="5">
    <source>
        <dbReference type="SAM" id="Coils"/>
    </source>
</evidence>
<sequence length="266" mass="30424">METQQQQVPVQIDNSNLPGFTHGAEFAAEATTQIMPDSLPSTIPFDEDSSPRQSPSERISPSEEVRGATARSSQVIEISDEEDGHARLSRPRRRIAGPIDYTYQGYHDMIEYATTTSSNTRKRKTEDTTTVDFNSNLDQFVKNIRRQYEASNHESNRLKVENDQLMEEIRQLKKAKKHYKGQVRTSNLRIEAFRRHIDEQKKRGILSCPICRRSKPSWQILGCGHLLCTECVENIKLQGQVYEYPCPQCTAPIKSCLDCHPNLVEL</sequence>
<feature type="region of interest" description="Disordered" evidence="6">
    <location>
        <begin position="1"/>
        <end position="20"/>
    </location>
</feature>
<dbReference type="AlphaFoldDB" id="B8M8I5"/>
<dbReference type="PROSITE" id="PS00518">
    <property type="entry name" value="ZF_RING_1"/>
    <property type="match status" value="1"/>
</dbReference>
<evidence type="ECO:0000313" key="9">
    <source>
        <dbReference type="Proteomes" id="UP000001745"/>
    </source>
</evidence>
<dbReference type="GeneID" id="8100564"/>
<dbReference type="GO" id="GO:0008270">
    <property type="term" value="F:zinc ion binding"/>
    <property type="evidence" value="ECO:0007669"/>
    <property type="project" value="UniProtKB-KW"/>
</dbReference>
<dbReference type="VEuPathDB" id="FungiDB:TSTA_037180"/>
<feature type="compositionally biased region" description="Polar residues" evidence="6">
    <location>
        <begin position="1"/>
        <end position="18"/>
    </location>
</feature>
<evidence type="ECO:0000256" key="1">
    <source>
        <dbReference type="ARBA" id="ARBA00022723"/>
    </source>
</evidence>
<feature type="region of interest" description="Disordered" evidence="6">
    <location>
        <begin position="35"/>
        <end position="88"/>
    </location>
</feature>
<keyword evidence="9" id="KW-1185">Reference proteome</keyword>
<dbReference type="InterPro" id="IPR013083">
    <property type="entry name" value="Znf_RING/FYVE/PHD"/>
</dbReference>
<evidence type="ECO:0000256" key="3">
    <source>
        <dbReference type="ARBA" id="ARBA00022833"/>
    </source>
</evidence>
<keyword evidence="1" id="KW-0479">Metal-binding</keyword>
<dbReference type="EMBL" id="EQ962654">
    <property type="protein sequence ID" value="EED20498.1"/>
    <property type="molecule type" value="Genomic_DNA"/>
</dbReference>
<evidence type="ECO:0000256" key="2">
    <source>
        <dbReference type="ARBA" id="ARBA00022771"/>
    </source>
</evidence>
<proteinExistence type="predicted"/>
<evidence type="ECO:0000256" key="4">
    <source>
        <dbReference type="PROSITE-ProRule" id="PRU00175"/>
    </source>
</evidence>
<reference evidence="9" key="1">
    <citation type="journal article" date="2015" name="Genome Announc.">
        <title>Genome sequence of the AIDS-associated pathogen Penicillium marneffei (ATCC18224) and its near taxonomic relative Talaromyces stipitatus (ATCC10500).</title>
        <authorList>
            <person name="Nierman W.C."/>
            <person name="Fedorova-Abrams N.D."/>
            <person name="Andrianopoulos A."/>
        </authorList>
    </citation>
    <scope>NUCLEOTIDE SEQUENCE [LARGE SCALE GENOMIC DNA]</scope>
    <source>
        <strain evidence="9">ATCC 10500 / CBS 375.48 / QM 6759 / NRRL 1006</strain>
    </source>
</reference>
<dbReference type="RefSeq" id="XP_002480932.1">
    <property type="nucleotide sequence ID" value="XM_002480887.1"/>
</dbReference>
<keyword evidence="5" id="KW-0175">Coiled coil</keyword>
<dbReference type="Gene3D" id="3.30.40.10">
    <property type="entry name" value="Zinc/RING finger domain, C3HC4 (zinc finger)"/>
    <property type="match status" value="1"/>
</dbReference>
<dbReference type="SMART" id="SM00184">
    <property type="entry name" value="RING"/>
    <property type="match status" value="1"/>
</dbReference>
<dbReference type="InterPro" id="IPR001841">
    <property type="entry name" value="Znf_RING"/>
</dbReference>
<dbReference type="PhylomeDB" id="B8M8I5"/>
<dbReference type="Pfam" id="PF13920">
    <property type="entry name" value="zf-C3HC4_3"/>
    <property type="match status" value="1"/>
</dbReference>
<evidence type="ECO:0000256" key="6">
    <source>
        <dbReference type="SAM" id="MobiDB-lite"/>
    </source>
</evidence>
<dbReference type="PROSITE" id="PS50089">
    <property type="entry name" value="ZF_RING_2"/>
    <property type="match status" value="1"/>
</dbReference>
<dbReference type="InParanoid" id="B8M8I5"/>
<dbReference type="HOGENOM" id="CLU_943916_0_0_1"/>
<accession>B8M8I5</accession>
<keyword evidence="3" id="KW-0862">Zinc</keyword>
<evidence type="ECO:0000313" key="8">
    <source>
        <dbReference type="EMBL" id="EED20498.1"/>
    </source>
</evidence>
<dbReference type="InterPro" id="IPR017907">
    <property type="entry name" value="Znf_RING_CS"/>
</dbReference>
<name>B8M8I5_TALSN</name>
<keyword evidence="2 4" id="KW-0863">Zinc-finger</keyword>
<dbReference type="Proteomes" id="UP000001745">
    <property type="component" value="Unassembled WGS sequence"/>
</dbReference>
<gene>
    <name evidence="8" type="ORF">TSTA_037180</name>
</gene>